<feature type="transmembrane region" description="Helical" evidence="1">
    <location>
        <begin position="20"/>
        <end position="41"/>
    </location>
</feature>
<gene>
    <name evidence="2" type="ORF">CLV45_1232</name>
</gene>
<dbReference type="EMBL" id="PGFA01000001">
    <property type="protein sequence ID" value="PJJ59810.1"/>
    <property type="molecule type" value="Genomic_DNA"/>
</dbReference>
<keyword evidence="1" id="KW-0472">Membrane</keyword>
<protein>
    <submittedName>
        <fullName evidence="2">Uncharacterized protein</fullName>
    </submittedName>
</protein>
<accession>A0A2M9BPF5</accession>
<proteinExistence type="predicted"/>
<feature type="transmembrane region" description="Helical" evidence="1">
    <location>
        <begin position="47"/>
        <end position="64"/>
    </location>
</feature>
<reference evidence="2 3" key="1">
    <citation type="submission" date="2017-11" db="EMBL/GenBank/DDBJ databases">
        <title>Genomic Encyclopedia of Archaeal and Bacterial Type Strains, Phase II (KMG-II): From Individual Species to Whole Genera.</title>
        <authorList>
            <person name="Goeker M."/>
        </authorList>
    </citation>
    <scope>NUCLEOTIDE SEQUENCE [LARGE SCALE GENOMIC DNA]</scope>
    <source>
        <strain evidence="2 3">DSM 11115</strain>
    </source>
</reference>
<dbReference type="AlphaFoldDB" id="A0A2M9BPF5"/>
<feature type="transmembrane region" description="Helical" evidence="1">
    <location>
        <begin position="84"/>
        <end position="104"/>
    </location>
</feature>
<comment type="caution">
    <text evidence="2">The sequence shown here is derived from an EMBL/GenBank/DDBJ whole genome shotgun (WGS) entry which is preliminary data.</text>
</comment>
<evidence type="ECO:0000256" key="1">
    <source>
        <dbReference type="SAM" id="Phobius"/>
    </source>
</evidence>
<name>A0A2M9BPF5_9BACT</name>
<evidence type="ECO:0000313" key="2">
    <source>
        <dbReference type="EMBL" id="PJJ59810.1"/>
    </source>
</evidence>
<sequence>MTKKAPKPQPQLPPPPPAGALFKARFLGYLVGLLPIVGMLLMFRNLVPQWLALMLTMAGLYFSVQLQQAARQRFAYDFKNREEWLALGVYVALLVALMVGAFYWQ</sequence>
<dbReference type="Proteomes" id="UP000228535">
    <property type="component" value="Unassembled WGS sequence"/>
</dbReference>
<evidence type="ECO:0000313" key="3">
    <source>
        <dbReference type="Proteomes" id="UP000228535"/>
    </source>
</evidence>
<organism evidence="2 3">
    <name type="scientific">Hymenobacter chitinivorans DSM 11115</name>
    <dbReference type="NCBI Taxonomy" id="1121954"/>
    <lineage>
        <taxon>Bacteria</taxon>
        <taxon>Pseudomonadati</taxon>
        <taxon>Bacteroidota</taxon>
        <taxon>Cytophagia</taxon>
        <taxon>Cytophagales</taxon>
        <taxon>Hymenobacteraceae</taxon>
        <taxon>Hymenobacter</taxon>
    </lineage>
</organism>
<dbReference type="RefSeq" id="WP_100335501.1">
    <property type="nucleotide sequence ID" value="NZ_PGFA01000001.1"/>
</dbReference>
<keyword evidence="3" id="KW-1185">Reference proteome</keyword>
<dbReference type="OrthoDB" id="887021at2"/>
<keyword evidence="1" id="KW-1133">Transmembrane helix</keyword>
<keyword evidence="1" id="KW-0812">Transmembrane</keyword>